<accession>A0A545UJK9</accession>
<dbReference type="RefSeq" id="WP_142891718.1">
    <property type="nucleotide sequence ID" value="NZ_ML660160.1"/>
</dbReference>
<name>A0A545UJK9_9GAMM</name>
<reference evidence="1 2" key="1">
    <citation type="submission" date="2019-07" db="EMBL/GenBank/DDBJ databases">
        <title>Draft genome for Aliikangiella sp. M105.</title>
        <authorList>
            <person name="Wang G."/>
        </authorList>
    </citation>
    <scope>NUCLEOTIDE SEQUENCE [LARGE SCALE GENOMIC DNA]</scope>
    <source>
        <strain evidence="1 2">M105</strain>
    </source>
</reference>
<proteinExistence type="predicted"/>
<organism evidence="1 2">
    <name type="scientific">Aliikangiella coralliicola</name>
    <dbReference type="NCBI Taxonomy" id="2592383"/>
    <lineage>
        <taxon>Bacteria</taxon>
        <taxon>Pseudomonadati</taxon>
        <taxon>Pseudomonadota</taxon>
        <taxon>Gammaproteobacteria</taxon>
        <taxon>Oceanospirillales</taxon>
        <taxon>Pleioneaceae</taxon>
        <taxon>Aliikangiella</taxon>
    </lineage>
</organism>
<sequence>MILSSCSIAANKTDKSIFQKYAFKEGGYSVVGTHGQRHEFHAEMKEFFIENVESLKSIKRDWQLGDDKPLSACGYNYYLNILKDGVKVDEIGLNFEDGCGYAVIDGKSFSFDKSQLLKSKQLMRKVIRKEHKFESLEEARIFMNKQKTNSEIALVSPVKWAEFDGEFRVYANCKSHKHNKGKIDGCIKALKKQIREKQPKRKFAITQSGSSKDKVLLTIKGAKELIQLFDKESIVFTWKDYRPELIAYWVADAK</sequence>
<evidence type="ECO:0000313" key="1">
    <source>
        <dbReference type="EMBL" id="TQV89654.1"/>
    </source>
</evidence>
<protein>
    <submittedName>
        <fullName evidence="1">Uncharacterized protein</fullName>
    </submittedName>
</protein>
<comment type="caution">
    <text evidence="1">The sequence shown here is derived from an EMBL/GenBank/DDBJ whole genome shotgun (WGS) entry which is preliminary data.</text>
</comment>
<dbReference type="EMBL" id="VIKS01000001">
    <property type="protein sequence ID" value="TQV89654.1"/>
    <property type="molecule type" value="Genomic_DNA"/>
</dbReference>
<evidence type="ECO:0000313" key="2">
    <source>
        <dbReference type="Proteomes" id="UP000315439"/>
    </source>
</evidence>
<keyword evidence="2" id="KW-1185">Reference proteome</keyword>
<dbReference type="Proteomes" id="UP000315439">
    <property type="component" value="Unassembled WGS sequence"/>
</dbReference>
<gene>
    <name evidence="1" type="ORF">FLL46_01865</name>
</gene>
<dbReference type="AlphaFoldDB" id="A0A545UJK9"/>